<dbReference type="Proteomes" id="UP001238179">
    <property type="component" value="Chromosome"/>
</dbReference>
<evidence type="ECO:0000313" key="3">
    <source>
        <dbReference type="Proteomes" id="UP001238179"/>
    </source>
</evidence>
<dbReference type="EMBL" id="AP027080">
    <property type="protein sequence ID" value="BDU72162.1"/>
    <property type="molecule type" value="Genomic_DNA"/>
</dbReference>
<dbReference type="AlphaFoldDB" id="A0AA48GIZ1"/>
<accession>A0AA48GIZ1</accession>
<dbReference type="PROSITE" id="PS50914">
    <property type="entry name" value="BON"/>
    <property type="match status" value="3"/>
</dbReference>
<feature type="domain" description="BON" evidence="1">
    <location>
        <begin position="176"/>
        <end position="244"/>
    </location>
</feature>
<dbReference type="InterPro" id="IPR007055">
    <property type="entry name" value="BON_dom"/>
</dbReference>
<dbReference type="SMART" id="SM00749">
    <property type="entry name" value="BON"/>
    <property type="match status" value="3"/>
</dbReference>
<protein>
    <submittedName>
        <fullName evidence="2">Transporter</fullName>
    </submittedName>
</protein>
<feature type="domain" description="BON" evidence="1">
    <location>
        <begin position="23"/>
        <end position="91"/>
    </location>
</feature>
<evidence type="ECO:0000313" key="2">
    <source>
        <dbReference type="EMBL" id="BDU72162.1"/>
    </source>
</evidence>
<keyword evidence="3" id="KW-1185">Reference proteome</keyword>
<dbReference type="RefSeq" id="WP_316415069.1">
    <property type="nucleotide sequence ID" value="NZ_AP027080.1"/>
</dbReference>
<gene>
    <name evidence="2" type="ORF">METEAL_13360</name>
</gene>
<organism evidence="2 3">
    <name type="scientific">Mesoterricola silvestris</name>
    <dbReference type="NCBI Taxonomy" id="2927979"/>
    <lineage>
        <taxon>Bacteria</taxon>
        <taxon>Pseudomonadati</taxon>
        <taxon>Acidobacteriota</taxon>
        <taxon>Holophagae</taxon>
        <taxon>Holophagales</taxon>
        <taxon>Holophagaceae</taxon>
        <taxon>Mesoterricola</taxon>
    </lineage>
</organism>
<dbReference type="PANTHER" id="PTHR34606">
    <property type="entry name" value="BON DOMAIN-CONTAINING PROTEIN"/>
    <property type="match status" value="1"/>
</dbReference>
<evidence type="ECO:0000259" key="1">
    <source>
        <dbReference type="PROSITE" id="PS50914"/>
    </source>
</evidence>
<dbReference type="InterPro" id="IPR051686">
    <property type="entry name" value="Lipoprotein_DolP"/>
</dbReference>
<dbReference type="Gene3D" id="3.30.1340.30">
    <property type="match status" value="3"/>
</dbReference>
<sequence>MPKIPLHTLMLVPAILGASHPASDARIAAAIRNSYNFRVHLKGDAIDVSSSGGEVRLAGTVANEFHRTLAEETVQDFPGVKSVDNKLVVAADASGTAPDLWLATKVKTALRYHRNVDETTVQVTAHEGVVTLSGQTGSAAQKGLAQDLAANVDGVREVKNNLRVGPPPKTLAEKVDDASVTAQVKAVLLAHRGTRVLATHVKTDRGVVTVRGEARNASEKALVERLTADIKGVRRVRNLMTVTP</sequence>
<reference evidence="3" key="1">
    <citation type="journal article" date="2023" name="Int. J. Syst. Evol. Microbiol.">
        <title>Mesoterricola silvestris gen. nov., sp. nov., Mesoterricola sediminis sp. nov., Geothrix oryzae sp. nov., Geothrix edaphica sp. nov., Geothrix rubra sp. nov., and Geothrix limicola sp. nov., six novel members of Acidobacteriota isolated from soils.</title>
        <authorList>
            <person name="Itoh H."/>
            <person name="Sugisawa Y."/>
            <person name="Mise K."/>
            <person name="Xu Z."/>
            <person name="Kuniyasu M."/>
            <person name="Ushijima N."/>
            <person name="Kawano K."/>
            <person name="Kobayashi E."/>
            <person name="Shiratori Y."/>
            <person name="Masuda Y."/>
            <person name="Senoo K."/>
        </authorList>
    </citation>
    <scope>NUCLEOTIDE SEQUENCE [LARGE SCALE GENOMIC DNA]</scope>
    <source>
        <strain evidence="3">W79</strain>
    </source>
</reference>
<dbReference type="KEGG" id="msil:METEAL_13360"/>
<name>A0AA48GIZ1_9BACT</name>
<feature type="domain" description="BON" evidence="1">
    <location>
        <begin position="98"/>
        <end position="166"/>
    </location>
</feature>
<proteinExistence type="predicted"/>
<dbReference type="Pfam" id="PF04972">
    <property type="entry name" value="BON"/>
    <property type="match status" value="3"/>
</dbReference>
<dbReference type="InterPro" id="IPR014004">
    <property type="entry name" value="Transpt-assoc_nodulatn_dom_bac"/>
</dbReference>
<dbReference type="PANTHER" id="PTHR34606:SF15">
    <property type="entry name" value="BON DOMAIN-CONTAINING PROTEIN"/>
    <property type="match status" value="1"/>
</dbReference>